<dbReference type="Pfam" id="PF16859">
    <property type="entry name" value="TetR_C_11"/>
    <property type="match status" value="1"/>
</dbReference>
<dbReference type="STRING" id="682795.AciX8_0322"/>
<evidence type="ECO:0000259" key="5">
    <source>
        <dbReference type="PROSITE" id="PS50977"/>
    </source>
</evidence>
<keyword evidence="3" id="KW-0804">Transcription</keyword>
<keyword evidence="2 4" id="KW-0238">DNA-binding</keyword>
<feature type="DNA-binding region" description="H-T-H motif" evidence="4">
    <location>
        <begin position="56"/>
        <end position="75"/>
    </location>
</feature>
<dbReference type="InterPro" id="IPR036271">
    <property type="entry name" value="Tet_transcr_reg_TetR-rel_C_sf"/>
</dbReference>
<dbReference type="EMBL" id="CP003130">
    <property type="protein sequence ID" value="AEU34677.1"/>
    <property type="molecule type" value="Genomic_DNA"/>
</dbReference>
<evidence type="ECO:0000256" key="3">
    <source>
        <dbReference type="ARBA" id="ARBA00023163"/>
    </source>
</evidence>
<gene>
    <name evidence="6" type="ordered locus">AciX8_0322</name>
</gene>
<organism evidence="6 7">
    <name type="scientific">Granulicella mallensis (strain ATCC BAA-1857 / DSM 23137 / MP5ACTX8)</name>
    <dbReference type="NCBI Taxonomy" id="682795"/>
    <lineage>
        <taxon>Bacteria</taxon>
        <taxon>Pseudomonadati</taxon>
        <taxon>Acidobacteriota</taxon>
        <taxon>Terriglobia</taxon>
        <taxon>Terriglobales</taxon>
        <taxon>Acidobacteriaceae</taxon>
        <taxon>Granulicella</taxon>
    </lineage>
</organism>
<dbReference type="PROSITE" id="PS50977">
    <property type="entry name" value="HTH_TETR_2"/>
    <property type="match status" value="1"/>
</dbReference>
<dbReference type="InterPro" id="IPR001647">
    <property type="entry name" value="HTH_TetR"/>
</dbReference>
<dbReference type="PANTHER" id="PTHR30055">
    <property type="entry name" value="HTH-TYPE TRANSCRIPTIONAL REGULATOR RUTR"/>
    <property type="match status" value="1"/>
</dbReference>
<dbReference type="InterPro" id="IPR009057">
    <property type="entry name" value="Homeodomain-like_sf"/>
</dbReference>
<dbReference type="PANTHER" id="PTHR30055:SF148">
    <property type="entry name" value="TETR-FAMILY TRANSCRIPTIONAL REGULATOR"/>
    <property type="match status" value="1"/>
</dbReference>
<feature type="domain" description="HTH tetR-type" evidence="5">
    <location>
        <begin position="33"/>
        <end position="93"/>
    </location>
</feature>
<dbReference type="SUPFAM" id="SSF46689">
    <property type="entry name" value="Homeodomain-like"/>
    <property type="match status" value="1"/>
</dbReference>
<dbReference type="Gene3D" id="1.10.10.60">
    <property type="entry name" value="Homeodomain-like"/>
    <property type="match status" value="1"/>
</dbReference>
<dbReference type="KEGG" id="gma:AciX8_0322"/>
<evidence type="ECO:0000313" key="6">
    <source>
        <dbReference type="EMBL" id="AEU34677.1"/>
    </source>
</evidence>
<dbReference type="GO" id="GO:0000976">
    <property type="term" value="F:transcription cis-regulatory region binding"/>
    <property type="evidence" value="ECO:0007669"/>
    <property type="project" value="TreeGrafter"/>
</dbReference>
<reference evidence="6 7" key="1">
    <citation type="submission" date="2011-11" db="EMBL/GenBank/DDBJ databases">
        <title>Complete sequence of Granulicella mallensis MP5ACTX8.</title>
        <authorList>
            <consortium name="US DOE Joint Genome Institute"/>
            <person name="Lucas S."/>
            <person name="Copeland A."/>
            <person name="Lapidus A."/>
            <person name="Cheng J.-F."/>
            <person name="Goodwin L."/>
            <person name="Pitluck S."/>
            <person name="Peters L."/>
            <person name="Lu M."/>
            <person name="Detter J.C."/>
            <person name="Han C."/>
            <person name="Tapia R."/>
            <person name="Land M."/>
            <person name="Hauser L."/>
            <person name="Kyrpides N."/>
            <person name="Ivanova N."/>
            <person name="Mikhailova N."/>
            <person name="Pagani I."/>
            <person name="Rawat S."/>
            <person name="Mannisto M."/>
            <person name="Haggblom M."/>
            <person name="Woyke T."/>
        </authorList>
    </citation>
    <scope>NUCLEOTIDE SEQUENCE [LARGE SCALE GENOMIC DNA]</scope>
    <source>
        <strain evidence="7">ATCC BAA-1857 / DSM 23137 / MP5ACTX8</strain>
    </source>
</reference>
<dbReference type="AlphaFoldDB" id="G8P0R9"/>
<dbReference type="eggNOG" id="COG1309">
    <property type="taxonomic scope" value="Bacteria"/>
</dbReference>
<dbReference type="Proteomes" id="UP000007113">
    <property type="component" value="Chromosome"/>
</dbReference>
<sequence>MLGTIVSRSGRVKMLQEMPLPDEPKSRGRQRSIEAEVAILKATLYLLERKPLRKVTADAIAKRAGVSKATIYKWWPNKSLVALDAYLAGMTERVIMPNTGSAEKDFTEQLQSVMTFYKSPLGRLFGQFIAEGQSDPGFLALFRERFLYARRDAARIMWRRGVDRGEIREDIDTEIVLDLIYGPMIFRLLAGHGSLSDRESEFMVEAIFGGIRRPGYQVSTKTEQDSKHL</sequence>
<keyword evidence="1" id="KW-0805">Transcription regulation</keyword>
<dbReference type="RefSeq" id="WP_014263561.1">
    <property type="nucleotide sequence ID" value="NC_016631.1"/>
</dbReference>
<dbReference type="InterPro" id="IPR050109">
    <property type="entry name" value="HTH-type_TetR-like_transc_reg"/>
</dbReference>
<evidence type="ECO:0000256" key="4">
    <source>
        <dbReference type="PROSITE-ProRule" id="PRU00335"/>
    </source>
</evidence>
<dbReference type="Gene3D" id="1.10.357.10">
    <property type="entry name" value="Tetracycline Repressor, domain 2"/>
    <property type="match status" value="1"/>
</dbReference>
<accession>G8P0R9</accession>
<proteinExistence type="predicted"/>
<keyword evidence="7" id="KW-1185">Reference proteome</keyword>
<dbReference type="HOGENOM" id="CLU_069356_25_6_0"/>
<evidence type="ECO:0000256" key="2">
    <source>
        <dbReference type="ARBA" id="ARBA00023125"/>
    </source>
</evidence>
<evidence type="ECO:0000313" key="7">
    <source>
        <dbReference type="Proteomes" id="UP000007113"/>
    </source>
</evidence>
<evidence type="ECO:0000256" key="1">
    <source>
        <dbReference type="ARBA" id="ARBA00023015"/>
    </source>
</evidence>
<dbReference type="GO" id="GO:0003700">
    <property type="term" value="F:DNA-binding transcription factor activity"/>
    <property type="evidence" value="ECO:0007669"/>
    <property type="project" value="TreeGrafter"/>
</dbReference>
<name>G8P0R9_GRAMM</name>
<dbReference type="SUPFAM" id="SSF48498">
    <property type="entry name" value="Tetracyclin repressor-like, C-terminal domain"/>
    <property type="match status" value="1"/>
</dbReference>
<dbReference type="Pfam" id="PF00440">
    <property type="entry name" value="TetR_N"/>
    <property type="match status" value="1"/>
</dbReference>
<protein>
    <submittedName>
        <fullName evidence="6">Regulatory protein TetR</fullName>
    </submittedName>
</protein>
<dbReference type="InterPro" id="IPR011075">
    <property type="entry name" value="TetR_C"/>
</dbReference>